<accession>E4XHM0</accession>
<dbReference type="PROSITE" id="PS50222">
    <property type="entry name" value="EF_HAND_2"/>
    <property type="match status" value="2"/>
</dbReference>
<dbReference type="OrthoDB" id="427950at2759"/>
<dbReference type="Gene3D" id="1.10.238.10">
    <property type="entry name" value="EF-hand"/>
    <property type="match status" value="1"/>
</dbReference>
<feature type="domain" description="EF-hand" evidence="1">
    <location>
        <begin position="51"/>
        <end position="86"/>
    </location>
</feature>
<dbReference type="SUPFAM" id="SSF47473">
    <property type="entry name" value="EF-hand"/>
    <property type="match status" value="1"/>
</dbReference>
<evidence type="ECO:0000313" key="3">
    <source>
        <dbReference type="Proteomes" id="UP000001307"/>
    </source>
</evidence>
<dbReference type="InterPro" id="IPR002048">
    <property type="entry name" value="EF_hand_dom"/>
</dbReference>
<proteinExistence type="predicted"/>
<dbReference type="InterPro" id="IPR011992">
    <property type="entry name" value="EF-hand-dom_pair"/>
</dbReference>
<dbReference type="SMART" id="SM00054">
    <property type="entry name" value="EFh"/>
    <property type="match status" value="2"/>
</dbReference>
<dbReference type="Proteomes" id="UP000001307">
    <property type="component" value="Unassembled WGS sequence"/>
</dbReference>
<name>E4XHM0_OIKDI</name>
<dbReference type="GO" id="GO:0005509">
    <property type="term" value="F:calcium ion binding"/>
    <property type="evidence" value="ECO:0007669"/>
    <property type="project" value="InterPro"/>
</dbReference>
<keyword evidence="3" id="KW-1185">Reference proteome</keyword>
<dbReference type="InParanoid" id="E4XHM0"/>
<feature type="domain" description="EF-hand" evidence="1">
    <location>
        <begin position="15"/>
        <end position="50"/>
    </location>
</feature>
<gene>
    <name evidence="2" type="ORF">GSOID_T00010999001</name>
</gene>
<organism evidence="2">
    <name type="scientific">Oikopleura dioica</name>
    <name type="common">Tunicate</name>
    <dbReference type="NCBI Taxonomy" id="34765"/>
    <lineage>
        <taxon>Eukaryota</taxon>
        <taxon>Metazoa</taxon>
        <taxon>Chordata</taxon>
        <taxon>Tunicata</taxon>
        <taxon>Appendicularia</taxon>
        <taxon>Copelata</taxon>
        <taxon>Oikopleuridae</taxon>
        <taxon>Oikopleura</taxon>
    </lineage>
</organism>
<dbReference type="AlphaFoldDB" id="E4XHM0"/>
<sequence>MIQNPVRRDTSEIKMTSERFEKAFAKGDTDGSGTIDLAEAKALVKELGLDYTAAQIEEFFKKFDADNSGELDKEEAKALVKAIRPDIFQ</sequence>
<dbReference type="Pfam" id="PF13499">
    <property type="entry name" value="EF-hand_7"/>
    <property type="match status" value="1"/>
</dbReference>
<protein>
    <recommendedName>
        <fullName evidence="1">EF-hand domain-containing protein</fullName>
    </recommendedName>
</protein>
<dbReference type="CDD" id="cd00051">
    <property type="entry name" value="EFh"/>
    <property type="match status" value="1"/>
</dbReference>
<reference evidence="2" key="1">
    <citation type="journal article" date="2010" name="Science">
        <title>Plasticity of animal genome architecture unmasked by rapid evolution of a pelagic tunicate.</title>
        <authorList>
            <person name="Denoeud F."/>
            <person name="Henriet S."/>
            <person name="Mungpakdee S."/>
            <person name="Aury J.M."/>
            <person name="Da Silva C."/>
            <person name="Brinkmann H."/>
            <person name="Mikhaleva J."/>
            <person name="Olsen L.C."/>
            <person name="Jubin C."/>
            <person name="Canestro C."/>
            <person name="Bouquet J.M."/>
            <person name="Danks G."/>
            <person name="Poulain J."/>
            <person name="Campsteijn C."/>
            <person name="Adamski M."/>
            <person name="Cross I."/>
            <person name="Yadetie F."/>
            <person name="Muffato M."/>
            <person name="Louis A."/>
            <person name="Butcher S."/>
            <person name="Tsagkogeorga G."/>
            <person name="Konrad A."/>
            <person name="Singh S."/>
            <person name="Jensen M.F."/>
            <person name="Cong E.H."/>
            <person name="Eikeseth-Otteraa H."/>
            <person name="Noel B."/>
            <person name="Anthouard V."/>
            <person name="Porcel B.M."/>
            <person name="Kachouri-Lafond R."/>
            <person name="Nishino A."/>
            <person name="Ugolini M."/>
            <person name="Chourrout P."/>
            <person name="Nishida H."/>
            <person name="Aasland R."/>
            <person name="Huzurbazar S."/>
            <person name="Westhof E."/>
            <person name="Delsuc F."/>
            <person name="Lehrach H."/>
            <person name="Reinhardt R."/>
            <person name="Weissenbach J."/>
            <person name="Roy S.W."/>
            <person name="Artiguenave F."/>
            <person name="Postlethwait J.H."/>
            <person name="Manak J.R."/>
            <person name="Thompson E.M."/>
            <person name="Jaillon O."/>
            <person name="Du Pasquier L."/>
            <person name="Boudinot P."/>
            <person name="Liberles D.A."/>
            <person name="Volff J.N."/>
            <person name="Philippe H."/>
            <person name="Lenhard B."/>
            <person name="Roest Crollius H."/>
            <person name="Wincker P."/>
            <person name="Chourrout D."/>
        </authorList>
    </citation>
    <scope>NUCLEOTIDE SEQUENCE [LARGE SCALE GENOMIC DNA]</scope>
</reference>
<evidence type="ECO:0000313" key="2">
    <source>
        <dbReference type="EMBL" id="CBY19577.1"/>
    </source>
</evidence>
<dbReference type="EMBL" id="FN653052">
    <property type="protein sequence ID" value="CBY19577.1"/>
    <property type="molecule type" value="Genomic_DNA"/>
</dbReference>
<evidence type="ECO:0000259" key="1">
    <source>
        <dbReference type="PROSITE" id="PS50222"/>
    </source>
</evidence>